<keyword evidence="5" id="KW-0862">Zinc</keyword>
<dbReference type="PANTHER" id="PTHR11733:SF211">
    <property type="entry name" value="OLIGOPEPTIDASE LIPOPROTEIN M13 FAMILY"/>
    <property type="match status" value="1"/>
</dbReference>
<keyword evidence="3" id="KW-0479">Metal-binding</keyword>
<evidence type="ECO:0000259" key="8">
    <source>
        <dbReference type="Pfam" id="PF01431"/>
    </source>
</evidence>
<accession>A0ABT0A5Y0</accession>
<gene>
    <name evidence="10" type="ORF">MQC88_10630</name>
</gene>
<sequence length="698" mass="75854">MRVSRPTLLAMALCACVACNRTPTPSANDTAAPPAAAAPAAPLIGIDLAGIDKSVQPGDDFNGYANGGWLKTAVIPEDRSSTGIFLQVFQKAEQRNADLVKEIAASNPAAGSDERRIADYYAAFMDEAAIEQAGLKPVQAQIDEANAIADKVALAQVLGAGLRADVDPLNATNYYTDRLFGLFVTQGLEDPAHNTAYLLQGGLGMPNRDYYLSSDKEMAAIRDKYKAYVAAILTQAGVADADAKAREIYALEEKIARAQASIIDTENVHNARAWSMDDFARKAPGLDWAAYFKAAGLEGQQTITAWQPDAISKLSALTASQPLQAWKDWLVFHAINRHAGLLPKAYADLSFGFYGTTLSGTPQQRERWKRALGAVNNALGDAVGKIYVQKYFPASSREQVQQLVSNLLAVFPERIDKLEWMDDATKAKAKAKVASMKVGVGYPDTWRDYASFEVKPDDALGNAERAELVEYRHQLAKLGQAPDHGEWWMTPQTVNAVNLPLQNALNFPAAILEPPFFDPKADAAANYGSIGAVIGHEISHSFDNLGSEFDAQGKLQNWWTPEDAAHFKAASQKLVEQYDAYEPLPGLHINGEQTLGENIADLAGLEVAYEAYVKSLGGKPAPVIDGLTGDQRFFLAFAQSWRSKTRDAALRAQVIGDGHSPGAFRAQTVRNIDAWYDAFGAKDGQKLYLAPESRVRIW</sequence>
<dbReference type="InterPro" id="IPR042089">
    <property type="entry name" value="Peptidase_M13_dom_2"/>
</dbReference>
<evidence type="ECO:0000256" key="1">
    <source>
        <dbReference type="ARBA" id="ARBA00001947"/>
    </source>
</evidence>
<keyword evidence="7" id="KW-0732">Signal</keyword>
<dbReference type="Gene3D" id="3.40.390.10">
    <property type="entry name" value="Collagenase (Catalytic Domain)"/>
    <property type="match status" value="1"/>
</dbReference>
<evidence type="ECO:0000313" key="10">
    <source>
        <dbReference type="EMBL" id="MCJ0826399.1"/>
    </source>
</evidence>
<dbReference type="Pfam" id="PF01431">
    <property type="entry name" value="Peptidase_M13"/>
    <property type="match status" value="1"/>
</dbReference>
<dbReference type="CDD" id="cd08662">
    <property type="entry name" value="M13"/>
    <property type="match status" value="1"/>
</dbReference>
<proteinExistence type="predicted"/>
<keyword evidence="6" id="KW-0482">Metalloprotease</keyword>
<organism evidence="10 11">
    <name type="scientific">Cognatiluteimonas sedimenti</name>
    <dbReference type="NCBI Taxonomy" id="2927791"/>
    <lineage>
        <taxon>Bacteria</taxon>
        <taxon>Pseudomonadati</taxon>
        <taxon>Pseudomonadota</taxon>
        <taxon>Gammaproteobacteria</taxon>
        <taxon>Lysobacterales</taxon>
        <taxon>Lysobacteraceae</taxon>
        <taxon>Cognatiluteimonas</taxon>
    </lineage>
</organism>
<evidence type="ECO:0000256" key="4">
    <source>
        <dbReference type="ARBA" id="ARBA00022801"/>
    </source>
</evidence>
<dbReference type="PROSITE" id="PS51885">
    <property type="entry name" value="NEPRILYSIN"/>
    <property type="match status" value="1"/>
</dbReference>
<name>A0ABT0A5Y0_9GAMM</name>
<keyword evidence="2" id="KW-0645">Protease</keyword>
<dbReference type="InterPro" id="IPR000718">
    <property type="entry name" value="Peptidase_M13"/>
</dbReference>
<keyword evidence="4" id="KW-0378">Hydrolase</keyword>
<dbReference type="PROSITE" id="PS51257">
    <property type="entry name" value="PROKAR_LIPOPROTEIN"/>
    <property type="match status" value="1"/>
</dbReference>
<comment type="caution">
    <text evidence="10">The sequence shown here is derived from an EMBL/GenBank/DDBJ whole genome shotgun (WGS) entry which is preliminary data.</text>
</comment>
<reference evidence="10 11" key="1">
    <citation type="submission" date="2022-03" db="EMBL/GenBank/DDBJ databases">
        <title>Luteimonas soily sp. nov., a novel bacterium isolated from the soil.</title>
        <authorList>
            <person name="Zhang X."/>
        </authorList>
    </citation>
    <scope>NUCLEOTIDE SEQUENCE [LARGE SCALE GENOMIC DNA]</scope>
    <source>
        <strain evidence="10 11">50</strain>
    </source>
</reference>
<dbReference type="Proteomes" id="UP001165423">
    <property type="component" value="Unassembled WGS sequence"/>
</dbReference>
<comment type="cofactor">
    <cofactor evidence="1">
        <name>Zn(2+)</name>
        <dbReference type="ChEBI" id="CHEBI:29105"/>
    </cofactor>
</comment>
<dbReference type="Gene3D" id="1.10.1380.10">
    <property type="entry name" value="Neutral endopeptidase , domain2"/>
    <property type="match status" value="1"/>
</dbReference>
<evidence type="ECO:0000256" key="3">
    <source>
        <dbReference type="ARBA" id="ARBA00022723"/>
    </source>
</evidence>
<evidence type="ECO:0000256" key="7">
    <source>
        <dbReference type="SAM" id="SignalP"/>
    </source>
</evidence>
<dbReference type="PANTHER" id="PTHR11733">
    <property type="entry name" value="ZINC METALLOPROTEASE FAMILY M13 NEPRILYSIN-RELATED"/>
    <property type="match status" value="1"/>
</dbReference>
<feature type="domain" description="Peptidase M13 C-terminal" evidence="8">
    <location>
        <begin position="495"/>
        <end position="695"/>
    </location>
</feature>
<dbReference type="InterPro" id="IPR024079">
    <property type="entry name" value="MetalloPept_cat_dom_sf"/>
</dbReference>
<evidence type="ECO:0000256" key="2">
    <source>
        <dbReference type="ARBA" id="ARBA00022670"/>
    </source>
</evidence>
<dbReference type="PRINTS" id="PR00786">
    <property type="entry name" value="NEPRILYSIN"/>
</dbReference>
<dbReference type="Pfam" id="PF05649">
    <property type="entry name" value="Peptidase_M13_N"/>
    <property type="match status" value="1"/>
</dbReference>
<dbReference type="RefSeq" id="WP_243321810.1">
    <property type="nucleotide sequence ID" value="NZ_JALGCL010000003.1"/>
</dbReference>
<dbReference type="InterPro" id="IPR008753">
    <property type="entry name" value="Peptidase_M13_N"/>
</dbReference>
<dbReference type="EMBL" id="JALGCL010000003">
    <property type="protein sequence ID" value="MCJ0826399.1"/>
    <property type="molecule type" value="Genomic_DNA"/>
</dbReference>
<evidence type="ECO:0000256" key="6">
    <source>
        <dbReference type="ARBA" id="ARBA00023049"/>
    </source>
</evidence>
<evidence type="ECO:0000313" key="11">
    <source>
        <dbReference type="Proteomes" id="UP001165423"/>
    </source>
</evidence>
<protein>
    <submittedName>
        <fullName evidence="10">M13 family metallopeptidase</fullName>
    </submittedName>
</protein>
<feature type="domain" description="Peptidase M13 N-terminal" evidence="9">
    <location>
        <begin position="57"/>
        <end position="443"/>
    </location>
</feature>
<evidence type="ECO:0000256" key="5">
    <source>
        <dbReference type="ARBA" id="ARBA00022833"/>
    </source>
</evidence>
<dbReference type="InterPro" id="IPR018497">
    <property type="entry name" value="Peptidase_M13_C"/>
</dbReference>
<keyword evidence="11" id="KW-1185">Reference proteome</keyword>
<dbReference type="SUPFAM" id="SSF55486">
    <property type="entry name" value="Metalloproteases ('zincins'), catalytic domain"/>
    <property type="match status" value="1"/>
</dbReference>
<feature type="signal peptide" evidence="7">
    <location>
        <begin position="1"/>
        <end position="27"/>
    </location>
</feature>
<evidence type="ECO:0000259" key="9">
    <source>
        <dbReference type="Pfam" id="PF05649"/>
    </source>
</evidence>
<feature type="chain" id="PRO_5045091084" evidence="7">
    <location>
        <begin position="28"/>
        <end position="698"/>
    </location>
</feature>